<sequence length="140" mass="14906">MSSVSSSARAVHHWLWPLLLLLGSITLTVLWLLVALSLGTQAGWMAIVAALEAAWMLRLGGLPGGRARVLITLAATVLIAAATNWLIASAYMGGPMGLTPWESALRMGPHLAWTLLSMANGLAEGIWLLIALVVGWRMAR</sequence>
<evidence type="ECO:0000256" key="1">
    <source>
        <dbReference type="SAM" id="Phobius"/>
    </source>
</evidence>
<reference evidence="2 3" key="1">
    <citation type="submission" date="2023-12" db="EMBL/GenBank/DDBJ databases">
        <title>Stenotrophomonas guangdongensis sp. nov., isolated from wilted pepper plants (Capsicum annuum).</title>
        <authorList>
            <person name="Qiu M."/>
            <person name="Li Y."/>
            <person name="Liu Q."/>
            <person name="Zhang X."/>
            <person name="Huang Y."/>
            <person name="Guo R."/>
            <person name="Hu M."/>
            <person name="Zhou J."/>
            <person name="Zhou X."/>
        </authorList>
    </citation>
    <scope>NUCLEOTIDE SEQUENCE [LARGE SCALE GENOMIC DNA]</scope>
    <source>
        <strain evidence="2 3">MH1</strain>
    </source>
</reference>
<feature type="transmembrane region" description="Helical" evidence="1">
    <location>
        <begin position="69"/>
        <end position="91"/>
    </location>
</feature>
<dbReference type="EMBL" id="JAYFUH010000079">
    <property type="protein sequence ID" value="MEA5667228.1"/>
    <property type="molecule type" value="Genomic_DNA"/>
</dbReference>
<feature type="transmembrane region" description="Helical" evidence="1">
    <location>
        <begin position="111"/>
        <end position="136"/>
    </location>
</feature>
<proteinExistence type="predicted"/>
<evidence type="ECO:0008006" key="4">
    <source>
        <dbReference type="Google" id="ProtNLM"/>
    </source>
</evidence>
<dbReference type="RefSeq" id="WP_132864901.1">
    <property type="nucleotide sequence ID" value="NZ_JAYFUH010000079.1"/>
</dbReference>
<dbReference type="Proteomes" id="UP001301653">
    <property type="component" value="Unassembled WGS sequence"/>
</dbReference>
<keyword evidence="1" id="KW-0472">Membrane</keyword>
<organism evidence="2 3">
    <name type="scientific">Stenotrophomonas capsici</name>
    <dbReference type="NCBI Taxonomy" id="3110230"/>
    <lineage>
        <taxon>Bacteria</taxon>
        <taxon>Pseudomonadati</taxon>
        <taxon>Pseudomonadota</taxon>
        <taxon>Gammaproteobacteria</taxon>
        <taxon>Lysobacterales</taxon>
        <taxon>Lysobacteraceae</taxon>
        <taxon>Stenotrophomonas</taxon>
    </lineage>
</organism>
<accession>A0ABU5V1K2</accession>
<keyword evidence="1" id="KW-0812">Transmembrane</keyword>
<evidence type="ECO:0000313" key="2">
    <source>
        <dbReference type="EMBL" id="MEA5667228.1"/>
    </source>
</evidence>
<feature type="transmembrane region" description="Helical" evidence="1">
    <location>
        <begin position="40"/>
        <end position="57"/>
    </location>
</feature>
<keyword evidence="1" id="KW-1133">Transmembrane helix</keyword>
<protein>
    <recommendedName>
        <fullName evidence="4">Transmembrane protein</fullName>
    </recommendedName>
</protein>
<keyword evidence="3" id="KW-1185">Reference proteome</keyword>
<gene>
    <name evidence="2" type="ORF">VA603_06735</name>
</gene>
<evidence type="ECO:0000313" key="3">
    <source>
        <dbReference type="Proteomes" id="UP001301653"/>
    </source>
</evidence>
<feature type="transmembrane region" description="Helical" evidence="1">
    <location>
        <begin position="14"/>
        <end position="34"/>
    </location>
</feature>
<comment type="caution">
    <text evidence="2">The sequence shown here is derived from an EMBL/GenBank/DDBJ whole genome shotgun (WGS) entry which is preliminary data.</text>
</comment>
<name>A0ABU5V1K2_9GAMM</name>